<dbReference type="EMBL" id="LOHF01000027">
    <property type="protein sequence ID" value="OUM71392.1"/>
    <property type="molecule type" value="Genomic_DNA"/>
</dbReference>
<evidence type="ECO:0000313" key="2">
    <source>
        <dbReference type="Proteomes" id="UP000195440"/>
    </source>
</evidence>
<gene>
    <name evidence="1" type="ORF">AUC60_23335</name>
</gene>
<evidence type="ECO:0000313" key="1">
    <source>
        <dbReference type="EMBL" id="OUM71392.1"/>
    </source>
</evidence>
<organism evidence="1 2">
    <name type="scientific">Pseudomonas caspiana</name>
    <dbReference type="NCBI Taxonomy" id="1451454"/>
    <lineage>
        <taxon>Bacteria</taxon>
        <taxon>Pseudomonadati</taxon>
        <taxon>Pseudomonadota</taxon>
        <taxon>Gammaproteobacteria</taxon>
        <taxon>Pseudomonadales</taxon>
        <taxon>Pseudomonadaceae</taxon>
        <taxon>Pseudomonas</taxon>
    </lineage>
</organism>
<dbReference type="AlphaFoldDB" id="A0A1Y3NY07"/>
<keyword evidence="2" id="KW-1185">Reference proteome</keyword>
<reference evidence="1 2" key="1">
    <citation type="journal article" date="2017" name="Syst. Appl. Microbiol.">
        <title>Pseudomonas caspiana sp. nov., a citrus pathogen in the Pseudomonas syringae phylogenetic group.</title>
        <authorList>
            <person name="Busquets A."/>
            <person name="Gomila M."/>
            <person name="Beiki F."/>
            <person name="Mulet M."/>
            <person name="Rahimian H."/>
            <person name="Garcia-Valdes E."/>
            <person name="Lalucat J."/>
        </authorList>
    </citation>
    <scope>NUCLEOTIDE SEQUENCE [LARGE SCALE GENOMIC DNA]</scope>
    <source>
        <strain evidence="1 2">FBF102</strain>
    </source>
</reference>
<dbReference type="Proteomes" id="UP000195440">
    <property type="component" value="Unassembled WGS sequence"/>
</dbReference>
<proteinExistence type="predicted"/>
<protein>
    <submittedName>
        <fullName evidence="1">Uncharacterized protein</fullName>
    </submittedName>
</protein>
<sequence>MIIKRTAIRFSFQSRRQLVGEAVCQGHYLANTFAPTVAARFRYVVFEVLSMKSEGKQRQYHARTT</sequence>
<name>A0A1Y3NY07_9PSED</name>
<accession>A0A1Y3NY07</accession>
<comment type="caution">
    <text evidence="1">The sequence shown here is derived from an EMBL/GenBank/DDBJ whole genome shotgun (WGS) entry which is preliminary data.</text>
</comment>